<dbReference type="OrthoDB" id="5405445at2"/>
<protein>
    <submittedName>
        <fullName evidence="2">Uncharacterized protein</fullName>
    </submittedName>
</protein>
<organism evidence="2 3">
    <name type="scientific">Desulfuromonas soudanensis</name>
    <dbReference type="NCBI Taxonomy" id="1603606"/>
    <lineage>
        <taxon>Bacteria</taxon>
        <taxon>Pseudomonadati</taxon>
        <taxon>Thermodesulfobacteriota</taxon>
        <taxon>Desulfuromonadia</taxon>
        <taxon>Desulfuromonadales</taxon>
        <taxon>Desulfuromonadaceae</taxon>
        <taxon>Desulfuromonas</taxon>
    </lineage>
</organism>
<feature type="region of interest" description="Disordered" evidence="1">
    <location>
        <begin position="1"/>
        <end position="27"/>
    </location>
</feature>
<dbReference type="EMBL" id="CP010802">
    <property type="protein sequence ID" value="ALC16474.1"/>
    <property type="molecule type" value="Genomic_DNA"/>
</dbReference>
<dbReference type="AlphaFoldDB" id="A0A0M5IVV2"/>
<name>A0A0M5IVV2_9BACT</name>
<sequence>MEKTDIGTTSRQRPPRPTSSPGAGRSGASHHYQVIILGDCLASRIAGVILAKRGCRVLTLQGQRPSGHPWFQSSFHLEQLLESLGGRACFTPPTPFQVITEESRLEINGSSPLEEEVRREFPASHRDVLSALARLDLLGQELEKVLWRSGGLPLFGVGSRLKFTTRRLFSGLRAKGMMRPLSEVLLPFAGDPAGAALNALFAGLAMTPPEELSVAEGALLWSNAIRSRDVSPSGLDDLLGHRYEQFHGEIGDLTQVQSLDFAGKTLRSAILRSGARCSADHFILGSPEALPLLPEKLRNKVSASPRRRTQFSTALDDSLVSPLIAPRVILAGAPPLRLTLTAREAQVHCSIDLPWQADAADEASVKEIVRRLSPRLFPFGRYTLQAAHPQAAGEAGPQKSGARFLGARNGMRLRGNLLLCHGPGILPSLAATGEVLAGFSTASQIYRRLKPVK</sequence>
<keyword evidence="3" id="KW-1185">Reference proteome</keyword>
<dbReference type="RefSeq" id="WP_053550572.1">
    <property type="nucleotide sequence ID" value="NZ_CP010802.1"/>
</dbReference>
<dbReference type="STRING" id="1603606.DSOUD_1696"/>
<reference evidence="2 3" key="1">
    <citation type="submission" date="2015-07" db="EMBL/GenBank/DDBJ databases">
        <title>Isolation and Genomic Characterization of a Novel Halophilic Metal-Reducing Deltaproteobacterium from the Deep Subsurface.</title>
        <authorList>
            <person name="Badalamenti J.P."/>
            <person name="Summers Z.M."/>
            <person name="Gralnick J.A."/>
            <person name="Bond D.R."/>
        </authorList>
    </citation>
    <scope>NUCLEOTIDE SEQUENCE [LARGE SCALE GENOMIC DNA]</scope>
    <source>
        <strain evidence="2 3">WTL</strain>
    </source>
</reference>
<gene>
    <name evidence="2" type="ORF">DSOUD_1696</name>
</gene>
<evidence type="ECO:0000313" key="2">
    <source>
        <dbReference type="EMBL" id="ALC16474.1"/>
    </source>
</evidence>
<evidence type="ECO:0000313" key="3">
    <source>
        <dbReference type="Proteomes" id="UP000057158"/>
    </source>
</evidence>
<dbReference type="Proteomes" id="UP000057158">
    <property type="component" value="Chromosome"/>
</dbReference>
<proteinExistence type="predicted"/>
<dbReference type="KEGG" id="des:DSOUD_1696"/>
<accession>A0A0M5IVV2</accession>
<evidence type="ECO:0000256" key="1">
    <source>
        <dbReference type="SAM" id="MobiDB-lite"/>
    </source>
</evidence>
<dbReference type="PATRIC" id="fig|1603606.3.peg.1845"/>